<comment type="caution">
    <text evidence="3">The sequence shown here is derived from an EMBL/GenBank/DDBJ whole genome shotgun (WGS) entry which is preliminary data.</text>
</comment>
<sequence length="143" mass="15322">MRMSRTRLDIRRTGVPFGCGIFNGIIIGSYQTAGNGGCLAGFSHLLIHLLPAFMVAWCSRTENHGLFFYLDFLPFSPGAFPNIAFASGCEVGPKRGRGAKSQAEAGRLHGTTERRRVPKIGESIKGLVGQSLSGEAGVQNAPR</sequence>
<dbReference type="AlphaFoldDB" id="A0AAE0LUX3"/>
<accession>A0AAE0LUX3</accession>
<evidence type="ECO:0000313" key="4">
    <source>
        <dbReference type="Proteomes" id="UP001278766"/>
    </source>
</evidence>
<organism evidence="3 4">
    <name type="scientific">Chaetomium fimeti</name>
    <dbReference type="NCBI Taxonomy" id="1854472"/>
    <lineage>
        <taxon>Eukaryota</taxon>
        <taxon>Fungi</taxon>
        <taxon>Dikarya</taxon>
        <taxon>Ascomycota</taxon>
        <taxon>Pezizomycotina</taxon>
        <taxon>Sordariomycetes</taxon>
        <taxon>Sordariomycetidae</taxon>
        <taxon>Sordariales</taxon>
        <taxon>Chaetomiaceae</taxon>
        <taxon>Chaetomium</taxon>
    </lineage>
</organism>
<feature type="compositionally biased region" description="Basic and acidic residues" evidence="1">
    <location>
        <begin position="106"/>
        <end position="115"/>
    </location>
</feature>
<keyword evidence="2" id="KW-1133">Transmembrane helix</keyword>
<feature type="transmembrane region" description="Helical" evidence="2">
    <location>
        <begin position="12"/>
        <end position="33"/>
    </location>
</feature>
<keyword evidence="2" id="KW-0472">Membrane</keyword>
<evidence type="ECO:0000256" key="2">
    <source>
        <dbReference type="SAM" id="Phobius"/>
    </source>
</evidence>
<feature type="transmembrane region" description="Helical" evidence="2">
    <location>
        <begin position="39"/>
        <end position="58"/>
    </location>
</feature>
<protein>
    <submittedName>
        <fullName evidence="3">Uncharacterized protein</fullName>
    </submittedName>
</protein>
<dbReference type="Proteomes" id="UP001278766">
    <property type="component" value="Unassembled WGS sequence"/>
</dbReference>
<reference evidence="3" key="1">
    <citation type="journal article" date="2023" name="Mol. Phylogenet. Evol.">
        <title>Genome-scale phylogeny and comparative genomics of the fungal order Sordariales.</title>
        <authorList>
            <person name="Hensen N."/>
            <person name="Bonometti L."/>
            <person name="Westerberg I."/>
            <person name="Brannstrom I.O."/>
            <person name="Guillou S."/>
            <person name="Cros-Aarteil S."/>
            <person name="Calhoun S."/>
            <person name="Haridas S."/>
            <person name="Kuo A."/>
            <person name="Mondo S."/>
            <person name="Pangilinan J."/>
            <person name="Riley R."/>
            <person name="LaButti K."/>
            <person name="Andreopoulos B."/>
            <person name="Lipzen A."/>
            <person name="Chen C."/>
            <person name="Yan M."/>
            <person name="Daum C."/>
            <person name="Ng V."/>
            <person name="Clum A."/>
            <person name="Steindorff A."/>
            <person name="Ohm R.A."/>
            <person name="Martin F."/>
            <person name="Silar P."/>
            <person name="Natvig D.O."/>
            <person name="Lalanne C."/>
            <person name="Gautier V."/>
            <person name="Ament-Velasquez S.L."/>
            <person name="Kruys A."/>
            <person name="Hutchinson M.I."/>
            <person name="Powell A.J."/>
            <person name="Barry K."/>
            <person name="Miller A.N."/>
            <person name="Grigoriev I.V."/>
            <person name="Debuchy R."/>
            <person name="Gladieux P."/>
            <person name="Hiltunen Thoren M."/>
            <person name="Johannesson H."/>
        </authorList>
    </citation>
    <scope>NUCLEOTIDE SEQUENCE</scope>
    <source>
        <strain evidence="3">CBS 168.71</strain>
    </source>
</reference>
<evidence type="ECO:0000313" key="3">
    <source>
        <dbReference type="EMBL" id="KAK3298636.1"/>
    </source>
</evidence>
<dbReference type="RefSeq" id="XP_062662150.1">
    <property type="nucleotide sequence ID" value="XM_062808780.1"/>
</dbReference>
<name>A0AAE0LUX3_9PEZI</name>
<feature type="region of interest" description="Disordered" evidence="1">
    <location>
        <begin position="94"/>
        <end position="116"/>
    </location>
</feature>
<dbReference type="GeneID" id="87845728"/>
<keyword evidence="2" id="KW-0812">Transmembrane</keyword>
<dbReference type="EMBL" id="JAUEPN010000002">
    <property type="protein sequence ID" value="KAK3298636.1"/>
    <property type="molecule type" value="Genomic_DNA"/>
</dbReference>
<gene>
    <name evidence="3" type="ORF">B0H64DRAFT_79778</name>
</gene>
<proteinExistence type="predicted"/>
<keyword evidence="4" id="KW-1185">Reference proteome</keyword>
<evidence type="ECO:0000256" key="1">
    <source>
        <dbReference type="SAM" id="MobiDB-lite"/>
    </source>
</evidence>
<reference evidence="3" key="2">
    <citation type="submission" date="2023-06" db="EMBL/GenBank/DDBJ databases">
        <authorList>
            <consortium name="Lawrence Berkeley National Laboratory"/>
            <person name="Haridas S."/>
            <person name="Hensen N."/>
            <person name="Bonometti L."/>
            <person name="Westerberg I."/>
            <person name="Brannstrom I.O."/>
            <person name="Guillou S."/>
            <person name="Cros-Aarteil S."/>
            <person name="Calhoun S."/>
            <person name="Kuo A."/>
            <person name="Mondo S."/>
            <person name="Pangilinan J."/>
            <person name="Riley R."/>
            <person name="Labutti K."/>
            <person name="Andreopoulos B."/>
            <person name="Lipzen A."/>
            <person name="Chen C."/>
            <person name="Yanf M."/>
            <person name="Daum C."/>
            <person name="Ng V."/>
            <person name="Clum A."/>
            <person name="Steindorff A."/>
            <person name="Ohm R."/>
            <person name="Martin F."/>
            <person name="Silar P."/>
            <person name="Natvig D."/>
            <person name="Lalanne C."/>
            <person name="Gautier V."/>
            <person name="Ament-Velasquez S.L."/>
            <person name="Kruys A."/>
            <person name="Hutchinson M.I."/>
            <person name="Powell A.J."/>
            <person name="Barry K."/>
            <person name="Miller A.N."/>
            <person name="Grigoriev I.V."/>
            <person name="Debuchy R."/>
            <person name="Gladieux P."/>
            <person name="Thoren M.H."/>
            <person name="Johannesson H."/>
        </authorList>
    </citation>
    <scope>NUCLEOTIDE SEQUENCE</scope>
    <source>
        <strain evidence="3">CBS 168.71</strain>
    </source>
</reference>